<reference evidence="1 2" key="1">
    <citation type="journal article" date="2019" name="PLoS Biol.">
        <title>Sex chromosomes control vertical transmission of feminizing Wolbachia symbionts in an isopod.</title>
        <authorList>
            <person name="Becking T."/>
            <person name="Chebbi M.A."/>
            <person name="Giraud I."/>
            <person name="Moumen B."/>
            <person name="Laverre T."/>
            <person name="Caubet Y."/>
            <person name="Peccoud J."/>
            <person name="Gilbert C."/>
            <person name="Cordaux R."/>
        </authorList>
    </citation>
    <scope>NUCLEOTIDE SEQUENCE [LARGE SCALE GENOMIC DNA]</scope>
    <source>
        <strain evidence="1">ANa2</strain>
        <tissue evidence="1">Whole body excluding digestive tract and cuticle</tissue>
    </source>
</reference>
<comment type="caution">
    <text evidence="1">The sequence shown here is derived from an EMBL/GenBank/DDBJ whole genome shotgun (WGS) entry which is preliminary data.</text>
</comment>
<feature type="non-terminal residue" evidence="1">
    <location>
        <position position="1"/>
    </location>
</feature>
<keyword evidence="2" id="KW-1185">Reference proteome</keyword>
<organism evidence="1 2">
    <name type="scientific">Armadillidium nasatum</name>
    <dbReference type="NCBI Taxonomy" id="96803"/>
    <lineage>
        <taxon>Eukaryota</taxon>
        <taxon>Metazoa</taxon>
        <taxon>Ecdysozoa</taxon>
        <taxon>Arthropoda</taxon>
        <taxon>Crustacea</taxon>
        <taxon>Multicrustacea</taxon>
        <taxon>Malacostraca</taxon>
        <taxon>Eumalacostraca</taxon>
        <taxon>Peracarida</taxon>
        <taxon>Isopoda</taxon>
        <taxon>Oniscidea</taxon>
        <taxon>Crinocheta</taxon>
        <taxon>Armadillidiidae</taxon>
        <taxon>Armadillidium</taxon>
    </lineage>
</organism>
<evidence type="ECO:0000313" key="1">
    <source>
        <dbReference type="EMBL" id="KAB7497810.1"/>
    </source>
</evidence>
<gene>
    <name evidence="1" type="ORF">Anas_06057</name>
</gene>
<accession>A0A5N5SYQ5</accession>
<evidence type="ECO:0000313" key="2">
    <source>
        <dbReference type="Proteomes" id="UP000326759"/>
    </source>
</evidence>
<protein>
    <submittedName>
        <fullName evidence="1">Uncharacterized protein</fullName>
    </submittedName>
</protein>
<sequence>FILVVKLLAFIDVRIGASIDVDVAICETLQAQVLTIILVNLVIIYADSRTLAQDLIISYSSPIETKTTQVPPVSSDNLYGSLQQTPEPPGFVYGVYISTQVTNSNSETLQKLIISTIKESPATTTYKDTPIFSIATPSYTPQPLRSENGAPTMTSVINI</sequence>
<dbReference type="AlphaFoldDB" id="A0A5N5SYQ5"/>
<dbReference type="Proteomes" id="UP000326759">
    <property type="component" value="Unassembled WGS sequence"/>
</dbReference>
<dbReference type="EMBL" id="SEYY01019891">
    <property type="protein sequence ID" value="KAB7497810.1"/>
    <property type="molecule type" value="Genomic_DNA"/>
</dbReference>
<name>A0A5N5SYQ5_9CRUS</name>
<proteinExistence type="predicted"/>